<evidence type="ECO:0000256" key="1">
    <source>
        <dbReference type="ARBA" id="ARBA00023015"/>
    </source>
</evidence>
<keyword evidence="2" id="KW-0238">DNA-binding</keyword>
<dbReference type="AlphaFoldDB" id="A0A2P8FZ66"/>
<dbReference type="Proteomes" id="UP000240978">
    <property type="component" value="Unassembled WGS sequence"/>
</dbReference>
<dbReference type="SMART" id="SM00347">
    <property type="entry name" value="HTH_MARR"/>
    <property type="match status" value="1"/>
</dbReference>
<dbReference type="PANTHER" id="PTHR42756:SF1">
    <property type="entry name" value="TRANSCRIPTIONAL REPRESSOR OF EMRAB OPERON"/>
    <property type="match status" value="1"/>
</dbReference>
<dbReference type="InterPro" id="IPR000835">
    <property type="entry name" value="HTH_MarR-typ"/>
</dbReference>
<dbReference type="Gene3D" id="1.10.10.10">
    <property type="entry name" value="Winged helix-like DNA-binding domain superfamily/Winged helix DNA-binding domain"/>
    <property type="match status" value="1"/>
</dbReference>
<organism evidence="5 6">
    <name type="scientific">Chitinophaga ginsengisoli</name>
    <dbReference type="NCBI Taxonomy" id="363837"/>
    <lineage>
        <taxon>Bacteria</taxon>
        <taxon>Pseudomonadati</taxon>
        <taxon>Bacteroidota</taxon>
        <taxon>Chitinophagia</taxon>
        <taxon>Chitinophagales</taxon>
        <taxon>Chitinophagaceae</taxon>
        <taxon>Chitinophaga</taxon>
    </lineage>
</organism>
<evidence type="ECO:0000256" key="3">
    <source>
        <dbReference type="ARBA" id="ARBA00023163"/>
    </source>
</evidence>
<dbReference type="EMBL" id="PYGK01000010">
    <property type="protein sequence ID" value="PSL27020.1"/>
    <property type="molecule type" value="Genomic_DNA"/>
</dbReference>
<evidence type="ECO:0000313" key="6">
    <source>
        <dbReference type="Proteomes" id="UP000240978"/>
    </source>
</evidence>
<protein>
    <submittedName>
        <fullName evidence="5">MarR family transcriptional regulator</fullName>
    </submittedName>
</protein>
<evidence type="ECO:0000313" key="5">
    <source>
        <dbReference type="EMBL" id="PSL27020.1"/>
    </source>
</evidence>
<keyword evidence="6" id="KW-1185">Reference proteome</keyword>
<feature type="domain" description="HTH marR-type" evidence="4">
    <location>
        <begin position="17"/>
        <end position="151"/>
    </location>
</feature>
<dbReference type="SUPFAM" id="SSF46785">
    <property type="entry name" value="Winged helix' DNA-binding domain"/>
    <property type="match status" value="1"/>
</dbReference>
<dbReference type="PROSITE" id="PS50995">
    <property type="entry name" value="HTH_MARR_2"/>
    <property type="match status" value="1"/>
</dbReference>
<comment type="caution">
    <text evidence="5">The sequence shown here is derived from an EMBL/GenBank/DDBJ whole genome shotgun (WGS) entry which is preliminary data.</text>
</comment>
<name>A0A2P8FZ66_9BACT</name>
<dbReference type="PRINTS" id="PR00598">
    <property type="entry name" value="HTHMARR"/>
</dbReference>
<dbReference type="InterPro" id="IPR036388">
    <property type="entry name" value="WH-like_DNA-bd_sf"/>
</dbReference>
<proteinExistence type="predicted"/>
<gene>
    <name evidence="5" type="ORF">CLV42_110174</name>
</gene>
<dbReference type="Pfam" id="PF12802">
    <property type="entry name" value="MarR_2"/>
    <property type="match status" value="1"/>
</dbReference>
<dbReference type="RefSeq" id="WP_106604175.1">
    <property type="nucleotide sequence ID" value="NZ_PYGK01000010.1"/>
</dbReference>
<evidence type="ECO:0000259" key="4">
    <source>
        <dbReference type="PROSITE" id="PS50995"/>
    </source>
</evidence>
<sequence>MNSSLDEQLERHLAQRQHSLIRLLGLLKKDMDCRIIGKLQHRGYNNFKLGDLVLIVNIEPQGTINNELAKKARITKQAMSKVVKNLEAEGYIRTCKHASDNRASLISLTDEGKKLIICAAESFEEIQQEYTGIIGEEDTTALKEILRKLVFNLHPEQCG</sequence>
<keyword evidence="1" id="KW-0805">Transcription regulation</keyword>
<dbReference type="OrthoDB" id="948423at2"/>
<dbReference type="GO" id="GO:0003677">
    <property type="term" value="F:DNA binding"/>
    <property type="evidence" value="ECO:0007669"/>
    <property type="project" value="UniProtKB-KW"/>
</dbReference>
<evidence type="ECO:0000256" key="2">
    <source>
        <dbReference type="ARBA" id="ARBA00023125"/>
    </source>
</evidence>
<dbReference type="PANTHER" id="PTHR42756">
    <property type="entry name" value="TRANSCRIPTIONAL REGULATOR, MARR"/>
    <property type="match status" value="1"/>
</dbReference>
<accession>A0A2P8FZ66</accession>
<dbReference type="GO" id="GO:0003700">
    <property type="term" value="F:DNA-binding transcription factor activity"/>
    <property type="evidence" value="ECO:0007669"/>
    <property type="project" value="InterPro"/>
</dbReference>
<reference evidence="5 6" key="1">
    <citation type="submission" date="2018-03" db="EMBL/GenBank/DDBJ databases">
        <title>Genomic Encyclopedia of Archaeal and Bacterial Type Strains, Phase II (KMG-II): from individual species to whole genera.</title>
        <authorList>
            <person name="Goeker M."/>
        </authorList>
    </citation>
    <scope>NUCLEOTIDE SEQUENCE [LARGE SCALE GENOMIC DNA]</scope>
    <source>
        <strain evidence="5 6">DSM 18107</strain>
    </source>
</reference>
<dbReference type="InterPro" id="IPR036390">
    <property type="entry name" value="WH_DNA-bd_sf"/>
</dbReference>
<keyword evidence="3" id="KW-0804">Transcription</keyword>